<dbReference type="STRING" id="1317121.ATO11_04340"/>
<dbReference type="AlphaFoldDB" id="A0A0L1JT93"/>
<gene>
    <name evidence="2" type="ORF">ATO11_04340</name>
</gene>
<dbReference type="PANTHER" id="PTHR23150">
    <property type="entry name" value="SULFATASE MODIFYING FACTOR 1, 2"/>
    <property type="match status" value="1"/>
</dbReference>
<protein>
    <recommendedName>
        <fullName evidence="1">Sulfatase-modifying factor enzyme-like domain-containing protein</fullName>
    </recommendedName>
</protein>
<proteinExistence type="predicted"/>
<dbReference type="InterPro" id="IPR005532">
    <property type="entry name" value="SUMF_dom"/>
</dbReference>
<feature type="domain" description="Sulfatase-modifying factor enzyme-like" evidence="1">
    <location>
        <begin position="135"/>
        <end position="388"/>
    </location>
</feature>
<dbReference type="Gene3D" id="3.90.1580.10">
    <property type="entry name" value="paralog of FGE (formylglycine-generating enzyme)"/>
    <property type="match status" value="1"/>
</dbReference>
<evidence type="ECO:0000259" key="1">
    <source>
        <dbReference type="Pfam" id="PF03781"/>
    </source>
</evidence>
<accession>A0A0L1JT93</accession>
<dbReference type="Pfam" id="PF03781">
    <property type="entry name" value="FGE-sulfatase"/>
    <property type="match status" value="1"/>
</dbReference>
<organism evidence="2 3">
    <name type="scientific">Pseudaestuariivita atlantica</name>
    <dbReference type="NCBI Taxonomy" id="1317121"/>
    <lineage>
        <taxon>Bacteria</taxon>
        <taxon>Pseudomonadati</taxon>
        <taxon>Pseudomonadota</taxon>
        <taxon>Alphaproteobacteria</taxon>
        <taxon>Rhodobacterales</taxon>
        <taxon>Paracoccaceae</taxon>
        <taxon>Pseudaestuariivita</taxon>
    </lineage>
</organism>
<keyword evidence="3" id="KW-1185">Reference proteome</keyword>
<name>A0A0L1JT93_9RHOB</name>
<dbReference type="InterPro" id="IPR016187">
    <property type="entry name" value="CTDL_fold"/>
</dbReference>
<comment type="caution">
    <text evidence="2">The sequence shown here is derived from an EMBL/GenBank/DDBJ whole genome shotgun (WGS) entry which is preliminary data.</text>
</comment>
<dbReference type="InterPro" id="IPR042095">
    <property type="entry name" value="SUMF_sf"/>
</dbReference>
<reference evidence="2 3" key="1">
    <citation type="journal article" date="2015" name="Int. J. Syst. Evol. Microbiol.">
        <title>Aestuariivita atlantica sp. nov., isolated from deep sea sediment of the Atlantic Ocean.</title>
        <authorList>
            <person name="Li G."/>
            <person name="Lai Q."/>
            <person name="Du Y."/>
            <person name="Liu X."/>
            <person name="Sun F."/>
            <person name="Shao Z."/>
        </authorList>
    </citation>
    <scope>NUCLEOTIDE SEQUENCE [LARGE SCALE GENOMIC DNA]</scope>
    <source>
        <strain evidence="2 3">22II-S11-z3</strain>
    </source>
</reference>
<sequence length="636" mass="69864">MLLAASSVEAQAIGEKEDWCQIDDPASWTEARQKLIEDGAQTLDDIPCPEKEGGAALPVTVTLPMPCGRAMVFRRVDILVDDALSQAVGAFGRSLDVTSETPQNILSNGPWDAPVGGVFSIAETGLNGVSSTLVNIKARSYYMARYEVTELQWALHELGLFELPLADTATADAPGCVDFEALLATAFETTKLRNINAQGGLSWFDAVEFGRTYGNWLIRNDAARLDRGADPILPWEQGATGYVRLPTEAEWEYAARGGQAFVTKQSRNQRMPAVQATDDAGDTQRAAELNEVCADEPRQRDQVLGPVGRKSPNLLGLYDVVCNAEEIVLDLFRPTRPDGLAGQIGGVTTKGGSSKFLRTQNTVGRRTEAAALFTLDGEGASASMGMRLMISAPVFAGRRDTGDPYREGRANQPLEQAFVDAHARLSNETNDSTGDQSQALSQEVERLRARIEAGQVTEAELSQRTSALQIELDRLNTALQRQAGETVLMSIRSAIVSANLIDRIGRNMYAAMEGVKQVRAGGALSAENREAIQRLRTRIAVNERRIQATFDLYLRVHSDLAEQAEPFVFRQIRSSKRGLGGASIEVFGAYHELFEQHHKAVRDNRDRVSETMRRDWLKQLDATRDLRAREFPDQQP</sequence>
<dbReference type="PANTHER" id="PTHR23150:SF19">
    <property type="entry name" value="FORMYLGLYCINE-GENERATING ENZYME"/>
    <property type="match status" value="1"/>
</dbReference>
<dbReference type="EMBL" id="AQQZ01000002">
    <property type="protein sequence ID" value="KNG94638.1"/>
    <property type="molecule type" value="Genomic_DNA"/>
</dbReference>
<dbReference type="GO" id="GO:0120147">
    <property type="term" value="F:formylglycine-generating oxidase activity"/>
    <property type="evidence" value="ECO:0007669"/>
    <property type="project" value="TreeGrafter"/>
</dbReference>
<dbReference type="SUPFAM" id="SSF56436">
    <property type="entry name" value="C-type lectin-like"/>
    <property type="match status" value="1"/>
</dbReference>
<dbReference type="Proteomes" id="UP000036938">
    <property type="component" value="Unassembled WGS sequence"/>
</dbReference>
<dbReference type="PATRIC" id="fig|1317121.7.peg.1243"/>
<evidence type="ECO:0000313" key="3">
    <source>
        <dbReference type="Proteomes" id="UP000036938"/>
    </source>
</evidence>
<evidence type="ECO:0000313" key="2">
    <source>
        <dbReference type="EMBL" id="KNG94638.1"/>
    </source>
</evidence>
<dbReference type="InterPro" id="IPR051043">
    <property type="entry name" value="Sulfatase_Mod_Factor_Kinase"/>
</dbReference>